<keyword evidence="4 10" id="KW-0808">Transferase</keyword>
<reference evidence="10 11" key="1">
    <citation type="journal article" date="2015" name="Nature">
        <title>rRNA introns, odd ribosomes, and small enigmatic genomes across a large radiation of phyla.</title>
        <authorList>
            <person name="Brown C.T."/>
            <person name="Hug L.A."/>
            <person name="Thomas B.C."/>
            <person name="Sharon I."/>
            <person name="Castelle C.J."/>
            <person name="Singh A."/>
            <person name="Wilkins M.J."/>
            <person name="Williams K.H."/>
            <person name="Banfield J.F."/>
        </authorList>
    </citation>
    <scope>NUCLEOTIDE SEQUENCE [LARGE SCALE GENOMIC DNA]</scope>
</reference>
<dbReference type="PANTHER" id="PTHR33908">
    <property type="entry name" value="MANNOSYLTRANSFERASE YKCB-RELATED"/>
    <property type="match status" value="1"/>
</dbReference>
<comment type="subcellular location">
    <subcellularLocation>
        <location evidence="1">Cell membrane</location>
        <topology evidence="1">Multi-pass membrane protein</topology>
    </subcellularLocation>
</comment>
<accession>A0A0G0TWE6</accession>
<dbReference type="AlphaFoldDB" id="A0A0G0TWE6"/>
<keyword evidence="3" id="KW-0328">Glycosyltransferase</keyword>
<dbReference type="GO" id="GO:0009103">
    <property type="term" value="P:lipopolysaccharide biosynthetic process"/>
    <property type="evidence" value="ECO:0007669"/>
    <property type="project" value="UniProtKB-ARBA"/>
</dbReference>
<evidence type="ECO:0000256" key="2">
    <source>
        <dbReference type="ARBA" id="ARBA00022475"/>
    </source>
</evidence>
<dbReference type="Pfam" id="PF13231">
    <property type="entry name" value="PMT_2"/>
    <property type="match status" value="1"/>
</dbReference>
<gene>
    <name evidence="10" type="ORF">UT84_C0001G0100</name>
</gene>
<keyword evidence="5 8" id="KW-0812">Transmembrane</keyword>
<feature type="non-terminal residue" evidence="10">
    <location>
        <position position="250"/>
    </location>
</feature>
<comment type="caution">
    <text evidence="10">The sequence shown here is derived from an EMBL/GenBank/DDBJ whole genome shotgun (WGS) entry which is preliminary data.</text>
</comment>
<dbReference type="InterPro" id="IPR050297">
    <property type="entry name" value="LipidA_mod_glycosyltrf_83"/>
</dbReference>
<sequence length="250" mass="28313">MSTPTLYCYNYSMNPQKVIKKHWPLLVILFTAAVLRFWRLEELTTFGGDQGYDFLIIKALTEGNFTLLGPKIGPYNNIGNLYLGPAYYYLLAPWLVLFKLDPVGPAVFTVLSSLATILLIYIIATKYLSKNIAILASSFYGFNALLIQQSRATSNPHLIPLFASISIFSYLKITEDKAKSYFWPLLAGVSMGIAFQLHYLAFSLLLTYAVFLFISKKLKAISLSIISFILCLSGEIFFELRHDFFITNIF</sequence>
<keyword evidence="6 8" id="KW-1133">Transmembrane helix</keyword>
<evidence type="ECO:0000256" key="8">
    <source>
        <dbReference type="SAM" id="Phobius"/>
    </source>
</evidence>
<proteinExistence type="predicted"/>
<evidence type="ECO:0000313" key="10">
    <source>
        <dbReference type="EMBL" id="KKR51415.1"/>
    </source>
</evidence>
<feature type="transmembrane region" description="Helical" evidence="8">
    <location>
        <begin position="106"/>
        <end position="124"/>
    </location>
</feature>
<protein>
    <submittedName>
        <fullName evidence="10">Glycosyl transferase family 39</fullName>
    </submittedName>
</protein>
<dbReference type="GO" id="GO:0005886">
    <property type="term" value="C:plasma membrane"/>
    <property type="evidence" value="ECO:0007669"/>
    <property type="project" value="UniProtKB-SubCell"/>
</dbReference>
<evidence type="ECO:0000256" key="4">
    <source>
        <dbReference type="ARBA" id="ARBA00022679"/>
    </source>
</evidence>
<evidence type="ECO:0000256" key="3">
    <source>
        <dbReference type="ARBA" id="ARBA00022676"/>
    </source>
</evidence>
<dbReference type="GO" id="GO:0016763">
    <property type="term" value="F:pentosyltransferase activity"/>
    <property type="evidence" value="ECO:0007669"/>
    <property type="project" value="TreeGrafter"/>
</dbReference>
<evidence type="ECO:0000256" key="1">
    <source>
        <dbReference type="ARBA" id="ARBA00004651"/>
    </source>
</evidence>
<feature type="domain" description="Glycosyltransferase RgtA/B/C/D-like" evidence="9">
    <location>
        <begin position="85"/>
        <end position="220"/>
    </location>
</feature>
<keyword evidence="7 8" id="KW-0472">Membrane</keyword>
<evidence type="ECO:0000256" key="7">
    <source>
        <dbReference type="ARBA" id="ARBA00023136"/>
    </source>
</evidence>
<dbReference type="InterPro" id="IPR038731">
    <property type="entry name" value="RgtA/B/C-like"/>
</dbReference>
<feature type="transmembrane region" description="Helical" evidence="8">
    <location>
        <begin position="220"/>
        <end position="238"/>
    </location>
</feature>
<dbReference type="GO" id="GO:0010041">
    <property type="term" value="P:response to iron(III) ion"/>
    <property type="evidence" value="ECO:0007669"/>
    <property type="project" value="TreeGrafter"/>
</dbReference>
<keyword evidence="2" id="KW-1003">Cell membrane</keyword>
<dbReference type="EMBL" id="LBYI01000001">
    <property type="protein sequence ID" value="KKR51415.1"/>
    <property type="molecule type" value="Genomic_DNA"/>
</dbReference>
<evidence type="ECO:0000313" key="11">
    <source>
        <dbReference type="Proteomes" id="UP000034531"/>
    </source>
</evidence>
<evidence type="ECO:0000256" key="5">
    <source>
        <dbReference type="ARBA" id="ARBA00022692"/>
    </source>
</evidence>
<feature type="transmembrane region" description="Helical" evidence="8">
    <location>
        <begin position="22"/>
        <end position="38"/>
    </location>
</feature>
<evidence type="ECO:0000259" key="9">
    <source>
        <dbReference type="Pfam" id="PF13231"/>
    </source>
</evidence>
<name>A0A0G0TWE6_9BACT</name>
<dbReference type="Proteomes" id="UP000034531">
    <property type="component" value="Unassembled WGS sequence"/>
</dbReference>
<feature type="transmembrane region" description="Helical" evidence="8">
    <location>
        <begin position="185"/>
        <end position="214"/>
    </location>
</feature>
<feature type="transmembrane region" description="Helical" evidence="8">
    <location>
        <begin position="81"/>
        <end position="100"/>
    </location>
</feature>
<dbReference type="PANTHER" id="PTHR33908:SF3">
    <property type="entry name" value="UNDECAPRENYL PHOSPHATE-ALPHA-4-AMINO-4-DEOXY-L-ARABINOSE ARABINOSYL TRANSFERASE"/>
    <property type="match status" value="1"/>
</dbReference>
<evidence type="ECO:0000256" key="6">
    <source>
        <dbReference type="ARBA" id="ARBA00022989"/>
    </source>
</evidence>
<organism evidence="10 11">
    <name type="scientific">Candidatus Curtissbacteria bacterium GW2011_GWA1_40_16</name>
    <dbReference type="NCBI Taxonomy" id="1618405"/>
    <lineage>
        <taxon>Bacteria</taxon>
        <taxon>Candidatus Curtissiibacteriota</taxon>
    </lineage>
</organism>